<dbReference type="EMBL" id="MU006316">
    <property type="protein sequence ID" value="KAF2848621.1"/>
    <property type="molecule type" value="Genomic_DNA"/>
</dbReference>
<gene>
    <name evidence="1" type="ORF">T440DRAFT_519787</name>
</gene>
<name>A0A6A7AZA5_9PLEO</name>
<proteinExistence type="predicted"/>
<dbReference type="OrthoDB" id="3799204at2759"/>
<protein>
    <submittedName>
        <fullName evidence="1">Uncharacterized protein</fullName>
    </submittedName>
</protein>
<accession>A0A6A7AZA5</accession>
<evidence type="ECO:0000313" key="1">
    <source>
        <dbReference type="EMBL" id="KAF2848621.1"/>
    </source>
</evidence>
<reference evidence="1" key="1">
    <citation type="submission" date="2020-01" db="EMBL/GenBank/DDBJ databases">
        <authorList>
            <consortium name="DOE Joint Genome Institute"/>
            <person name="Haridas S."/>
            <person name="Albert R."/>
            <person name="Binder M."/>
            <person name="Bloem J."/>
            <person name="Labutti K."/>
            <person name="Salamov A."/>
            <person name="Andreopoulos B."/>
            <person name="Baker S.E."/>
            <person name="Barry K."/>
            <person name="Bills G."/>
            <person name="Bluhm B.H."/>
            <person name="Cannon C."/>
            <person name="Castanera R."/>
            <person name="Culley D.E."/>
            <person name="Daum C."/>
            <person name="Ezra D."/>
            <person name="Gonzalez J.B."/>
            <person name="Henrissat B."/>
            <person name="Kuo A."/>
            <person name="Liang C."/>
            <person name="Lipzen A."/>
            <person name="Lutzoni F."/>
            <person name="Magnuson J."/>
            <person name="Mondo S."/>
            <person name="Nolan M."/>
            <person name="Ohm R."/>
            <person name="Pangilinan J."/>
            <person name="Park H.-J."/>
            <person name="Ramirez L."/>
            <person name="Alfaro M."/>
            <person name="Sun H."/>
            <person name="Tritt A."/>
            <person name="Yoshinaga Y."/>
            <person name="Zwiers L.-H."/>
            <person name="Turgeon B.G."/>
            <person name="Goodwin S.B."/>
            <person name="Spatafora J.W."/>
            <person name="Crous P.W."/>
            <person name="Grigoriev I.V."/>
        </authorList>
    </citation>
    <scope>NUCLEOTIDE SEQUENCE</scope>
    <source>
        <strain evidence="1">IPT5</strain>
    </source>
</reference>
<dbReference type="AlphaFoldDB" id="A0A6A7AZA5"/>
<evidence type="ECO:0000313" key="2">
    <source>
        <dbReference type="Proteomes" id="UP000799423"/>
    </source>
</evidence>
<dbReference type="Proteomes" id="UP000799423">
    <property type="component" value="Unassembled WGS sequence"/>
</dbReference>
<sequence>MRDELCVEVPAESLNARGSEMVLPRYVNADLKNPNLDSQWEIPADLVPTVSTIFEGIIIGRLSLHYARWQWYRGSSQYSPGPMLEQAYWIGPTPGRWNAGIDTQYDLWQYRDRRERGRADRDTPDIWVIFHLHFDSSRQVSFPHREHTYAAIESITVFHANEAITRDEADWSINWATNGRYPNTARTVIRCSYTPQTEPWNGDHTYWRIMVGHSLDPSDAGWPHVPDMSSGLRLMRI</sequence>
<keyword evidence="2" id="KW-1185">Reference proteome</keyword>
<organism evidence="1 2">
    <name type="scientific">Plenodomus tracheiphilus IPT5</name>
    <dbReference type="NCBI Taxonomy" id="1408161"/>
    <lineage>
        <taxon>Eukaryota</taxon>
        <taxon>Fungi</taxon>
        <taxon>Dikarya</taxon>
        <taxon>Ascomycota</taxon>
        <taxon>Pezizomycotina</taxon>
        <taxon>Dothideomycetes</taxon>
        <taxon>Pleosporomycetidae</taxon>
        <taxon>Pleosporales</taxon>
        <taxon>Pleosporineae</taxon>
        <taxon>Leptosphaeriaceae</taxon>
        <taxon>Plenodomus</taxon>
    </lineage>
</organism>